<feature type="binding site" evidence="13">
    <location>
        <position position="155"/>
    </location>
    <ligand>
        <name>Mg(2+)</name>
        <dbReference type="ChEBI" id="CHEBI:18420"/>
        <label>1</label>
    </ligand>
</feature>
<feature type="region of interest" description="Disordered" evidence="15">
    <location>
        <begin position="1"/>
        <end position="68"/>
    </location>
</feature>
<dbReference type="PANTHER" id="PTHR11839">
    <property type="entry name" value="UDP/ADP-SUGAR PYROPHOSPHATASE"/>
    <property type="match status" value="1"/>
</dbReference>
<dbReference type="NCBIfam" id="TIGR00052">
    <property type="entry name" value="nudix-type nucleoside diphosphatase, YffH/AdpP family"/>
    <property type="match status" value="1"/>
</dbReference>
<feature type="binding site" evidence="13">
    <location>
        <position position="223"/>
    </location>
    <ligand>
        <name>Mg(2+)</name>
        <dbReference type="ChEBI" id="CHEBI:18420"/>
        <label>1</label>
    </ligand>
</feature>
<comment type="catalytic activity">
    <reaction evidence="12">
        <text>ADP-D-ribose + H2O = D-ribose 5-phosphate + AMP + 2 H(+)</text>
        <dbReference type="Rhea" id="RHEA:10412"/>
        <dbReference type="ChEBI" id="CHEBI:15377"/>
        <dbReference type="ChEBI" id="CHEBI:15378"/>
        <dbReference type="ChEBI" id="CHEBI:57967"/>
        <dbReference type="ChEBI" id="CHEBI:78346"/>
        <dbReference type="ChEBI" id="CHEBI:456215"/>
        <dbReference type="EC" id="3.6.1.13"/>
    </reaction>
</comment>
<evidence type="ECO:0000256" key="1">
    <source>
        <dbReference type="ARBA" id="ARBA00001946"/>
    </source>
</evidence>
<dbReference type="InterPro" id="IPR004385">
    <property type="entry name" value="NDP_pyrophosphatase"/>
</dbReference>
<keyword evidence="5 13" id="KW-0479">Metal-binding</keyword>
<feature type="compositionally biased region" description="Basic and acidic residues" evidence="15">
    <location>
        <begin position="1"/>
        <end position="15"/>
    </location>
</feature>
<feature type="domain" description="Nudix hydrolase" evidence="16">
    <location>
        <begin position="114"/>
        <end position="252"/>
    </location>
</feature>
<comment type="caution">
    <text evidence="17">The sequence shown here is derived from an EMBL/GenBank/DDBJ whole genome shotgun (WGS) entry which is preliminary data.</text>
</comment>
<sequence length="269" mass="30482">MAEPKRPMDGPKERVFGSPTRHSHPPKPAGWGKNQTPKPTVRHLHPSNPWGYRSKPNTKPENRMPKPFQFNASNVTIEKRETVFQGFFRMDKLWLTHPRFDGRDMPTFTRELFIRGDATCVLPYDPERDEVVLLEQFRLGALGRGQSPWLLELVAGMNEDGESPEDVAQREGQEEAGLTFSRLDKICDYLVSPGGTTEMIHLYCGQISTAQAGGVFGVEHEHEDILSHVVSADECIAMIADGRINNAAAIIAIQWLQLNRERLRREWLA</sequence>
<evidence type="ECO:0000256" key="13">
    <source>
        <dbReference type="PIRSR" id="PIRSR604385-2"/>
    </source>
</evidence>
<dbReference type="EMBL" id="LJZQ01000020">
    <property type="protein sequence ID" value="KPQ27975.1"/>
    <property type="molecule type" value="Genomic_DNA"/>
</dbReference>
<accession>A0A0P7ZF47</accession>
<feature type="binding site" evidence="13">
    <location>
        <position position="175"/>
    </location>
    <ligand>
        <name>Mg(2+)</name>
        <dbReference type="ChEBI" id="CHEBI:18420"/>
        <label>1</label>
    </ligand>
</feature>
<dbReference type="GO" id="GO:0019144">
    <property type="term" value="F:ADP-sugar diphosphatase activity"/>
    <property type="evidence" value="ECO:0007669"/>
    <property type="project" value="TreeGrafter"/>
</dbReference>
<evidence type="ECO:0000256" key="2">
    <source>
        <dbReference type="ARBA" id="ARBA00007482"/>
    </source>
</evidence>
<feature type="short sequence motif" description="Nudix box" evidence="14">
    <location>
        <begin position="156"/>
        <end position="178"/>
    </location>
</feature>
<dbReference type="Gene3D" id="3.90.79.10">
    <property type="entry name" value="Nucleoside Triphosphate Pyrophosphohydrolase"/>
    <property type="match status" value="1"/>
</dbReference>
<name>A0A0P7ZF47_9GAMM</name>
<evidence type="ECO:0000256" key="7">
    <source>
        <dbReference type="ARBA" id="ARBA00022842"/>
    </source>
</evidence>
<dbReference type="EC" id="3.6.1.13" evidence="3"/>
<evidence type="ECO:0000256" key="14">
    <source>
        <dbReference type="PIRSR" id="PIRSR604385-3"/>
    </source>
</evidence>
<dbReference type="GO" id="GO:0006753">
    <property type="term" value="P:nucleoside phosphate metabolic process"/>
    <property type="evidence" value="ECO:0007669"/>
    <property type="project" value="TreeGrafter"/>
</dbReference>
<reference evidence="17 18" key="1">
    <citation type="submission" date="2015-09" db="EMBL/GenBank/DDBJ databases">
        <title>Identification and resolution of microdiversity through metagenomic sequencing of parallel consortia.</title>
        <authorList>
            <person name="Nelson W.C."/>
            <person name="Romine M.F."/>
            <person name="Lindemann S.R."/>
        </authorList>
    </citation>
    <scope>NUCLEOTIDE SEQUENCE [LARGE SCALE GENOMIC DNA]</scope>
    <source>
        <strain evidence="17">HL-55</strain>
    </source>
</reference>
<evidence type="ECO:0000256" key="5">
    <source>
        <dbReference type="ARBA" id="ARBA00022723"/>
    </source>
</evidence>
<dbReference type="InterPro" id="IPR020084">
    <property type="entry name" value="NUDIX_hydrolase_CS"/>
</dbReference>
<dbReference type="InterPro" id="IPR015797">
    <property type="entry name" value="NUDIX_hydrolase-like_dom_sf"/>
</dbReference>
<evidence type="ECO:0000256" key="4">
    <source>
        <dbReference type="ARBA" id="ARBA00013297"/>
    </source>
</evidence>
<comment type="cofactor">
    <cofactor evidence="1 13">
        <name>Mg(2+)</name>
        <dbReference type="ChEBI" id="CHEBI:18420"/>
    </cofactor>
</comment>
<evidence type="ECO:0000256" key="12">
    <source>
        <dbReference type="ARBA" id="ARBA00049546"/>
    </source>
</evidence>
<evidence type="ECO:0000313" key="18">
    <source>
        <dbReference type="Proteomes" id="UP000050416"/>
    </source>
</evidence>
<dbReference type="PROSITE" id="PS51462">
    <property type="entry name" value="NUDIX"/>
    <property type="match status" value="1"/>
</dbReference>
<evidence type="ECO:0000256" key="8">
    <source>
        <dbReference type="ARBA" id="ARBA00025164"/>
    </source>
</evidence>
<proteinExistence type="inferred from homology"/>
<evidence type="ECO:0000313" key="17">
    <source>
        <dbReference type="EMBL" id="KPQ27975.1"/>
    </source>
</evidence>
<evidence type="ECO:0000256" key="6">
    <source>
        <dbReference type="ARBA" id="ARBA00022801"/>
    </source>
</evidence>
<dbReference type="InterPro" id="IPR000086">
    <property type="entry name" value="NUDIX_hydrolase_dom"/>
</dbReference>
<evidence type="ECO:0000256" key="11">
    <source>
        <dbReference type="ARBA" id="ARBA00033056"/>
    </source>
</evidence>
<dbReference type="SUPFAM" id="SSF55811">
    <property type="entry name" value="Nudix"/>
    <property type="match status" value="1"/>
</dbReference>
<dbReference type="Proteomes" id="UP000050416">
    <property type="component" value="Unassembled WGS sequence"/>
</dbReference>
<evidence type="ECO:0000259" key="16">
    <source>
        <dbReference type="PROSITE" id="PS51462"/>
    </source>
</evidence>
<dbReference type="GO" id="GO:0047631">
    <property type="term" value="F:ADP-ribose diphosphatase activity"/>
    <property type="evidence" value="ECO:0007669"/>
    <property type="project" value="UniProtKB-EC"/>
</dbReference>
<dbReference type="GO" id="GO:0019693">
    <property type="term" value="P:ribose phosphate metabolic process"/>
    <property type="evidence" value="ECO:0007669"/>
    <property type="project" value="TreeGrafter"/>
</dbReference>
<protein>
    <recommendedName>
        <fullName evidence="4">ADP-ribose pyrophosphatase</fullName>
        <ecNumber evidence="3">3.6.1.13</ecNumber>
    </recommendedName>
    <alternativeName>
        <fullName evidence="9">ADP-ribose diphosphatase</fullName>
    </alternativeName>
    <alternativeName>
        <fullName evidence="11">ADP-ribose phosphohydrolase</fullName>
    </alternativeName>
    <alternativeName>
        <fullName evidence="10">Adenosine diphosphoribose pyrophosphatase</fullName>
    </alternativeName>
</protein>
<dbReference type="PATRIC" id="fig|1305731.5.peg.958"/>
<dbReference type="PANTHER" id="PTHR11839:SF5">
    <property type="entry name" value="ADP-RIBOSE PYROPHOSPHATASE"/>
    <property type="match status" value="1"/>
</dbReference>
<dbReference type="CDD" id="cd24155">
    <property type="entry name" value="NUDIX_ADPRase"/>
    <property type="match status" value="1"/>
</dbReference>
<feature type="binding site" evidence="13">
    <location>
        <position position="171"/>
    </location>
    <ligand>
        <name>Mg(2+)</name>
        <dbReference type="ChEBI" id="CHEBI:18420"/>
        <label>1</label>
    </ligand>
</feature>
<evidence type="ECO:0000256" key="10">
    <source>
        <dbReference type="ARBA" id="ARBA00030308"/>
    </source>
</evidence>
<dbReference type="PROSITE" id="PS00893">
    <property type="entry name" value="NUDIX_BOX"/>
    <property type="match status" value="1"/>
</dbReference>
<evidence type="ECO:0000256" key="3">
    <source>
        <dbReference type="ARBA" id="ARBA00012453"/>
    </source>
</evidence>
<dbReference type="Pfam" id="PF00293">
    <property type="entry name" value="NUDIX"/>
    <property type="match status" value="1"/>
</dbReference>
<dbReference type="STRING" id="1305731.GCA_000934705_02336"/>
<evidence type="ECO:0000256" key="9">
    <source>
        <dbReference type="ARBA" id="ARBA00030162"/>
    </source>
</evidence>
<dbReference type="GO" id="GO:0046872">
    <property type="term" value="F:metal ion binding"/>
    <property type="evidence" value="ECO:0007669"/>
    <property type="project" value="UniProtKB-KW"/>
</dbReference>
<comment type="similarity">
    <text evidence="2">Belongs to the Nudix hydrolase family. NudF subfamily.</text>
</comment>
<evidence type="ECO:0000256" key="15">
    <source>
        <dbReference type="SAM" id="MobiDB-lite"/>
    </source>
</evidence>
<comment type="function">
    <text evidence="8">Acts on ADP-mannose and ADP-glucose as well as ADP-ribose. Prevents glycogen biosynthesis. The reaction catalyzed by this enzyme is a limiting step of the gluconeogenic process.</text>
</comment>
<organism evidence="17 18">
    <name type="scientific">Marinobacter excellens HL-55</name>
    <dbReference type="NCBI Taxonomy" id="1305731"/>
    <lineage>
        <taxon>Bacteria</taxon>
        <taxon>Pseudomonadati</taxon>
        <taxon>Pseudomonadota</taxon>
        <taxon>Gammaproteobacteria</taxon>
        <taxon>Pseudomonadales</taxon>
        <taxon>Marinobacteraceae</taxon>
        <taxon>Marinobacter</taxon>
    </lineage>
</organism>
<keyword evidence="6 17" id="KW-0378">Hydrolase</keyword>
<dbReference type="GO" id="GO:0005829">
    <property type="term" value="C:cytosol"/>
    <property type="evidence" value="ECO:0007669"/>
    <property type="project" value="TreeGrafter"/>
</dbReference>
<dbReference type="AlphaFoldDB" id="A0A0P7ZF47"/>
<keyword evidence="7 13" id="KW-0460">Magnesium</keyword>
<gene>
    <name evidence="17" type="primary">nudF</name>
    <name evidence="17" type="ORF">HLUCCX14_12420</name>
</gene>